<dbReference type="InterPro" id="IPR029063">
    <property type="entry name" value="SAM-dependent_MTases_sf"/>
</dbReference>
<reference evidence="1 2" key="1">
    <citation type="submission" date="2023-07" db="EMBL/GenBank/DDBJ databases">
        <title>Sorghum-associated microbial communities from plants grown in Nebraska, USA.</title>
        <authorList>
            <person name="Schachtman D."/>
        </authorList>
    </citation>
    <scope>NUCLEOTIDE SEQUENCE [LARGE SCALE GENOMIC DNA]</scope>
    <source>
        <strain evidence="1 2">DS1027</strain>
    </source>
</reference>
<dbReference type="GO" id="GO:0004719">
    <property type="term" value="F:protein-L-isoaspartate (D-aspartate) O-methyltransferase activity"/>
    <property type="evidence" value="ECO:0007669"/>
    <property type="project" value="UniProtKB-EC"/>
</dbReference>
<dbReference type="Pfam" id="PF01135">
    <property type="entry name" value="PCMT"/>
    <property type="match status" value="1"/>
</dbReference>
<keyword evidence="2" id="KW-1185">Reference proteome</keyword>
<dbReference type="SUPFAM" id="SSF53335">
    <property type="entry name" value="S-adenosyl-L-methionine-dependent methyltransferases"/>
    <property type="match status" value="1"/>
</dbReference>
<comment type="caution">
    <text evidence="1">The sequence shown here is derived from an EMBL/GenBank/DDBJ whole genome shotgun (WGS) entry which is preliminary data.</text>
</comment>
<dbReference type="EC" id="2.1.1.77" evidence="1"/>
<accession>A0ABU1MK85</accession>
<dbReference type="Proteomes" id="UP001184150">
    <property type="component" value="Unassembled WGS sequence"/>
</dbReference>
<protein>
    <submittedName>
        <fullName evidence="1">Protein-L-isoaspartate(D-aspartate) O-methyltransferase</fullName>
        <ecNumber evidence="1">2.1.1.77</ecNumber>
    </submittedName>
</protein>
<sequence>MSVAVAEAAETGMVRERKAMIESQLRVSGVNDPAVLAAFAAVAREDFVPADRRALAYMDRAVPLGDGTVLAPALTHGQMLIAAAPVAGERALVVGKPGAYLAALLRELGLVVTLASPADDLAALGQFALVLVDGAIEVVTPALEAAVADDGRLVTGLIERRVARLALGRKAAGQVALGALGEADFAVLPEFAAPKGWSF</sequence>
<organism evidence="1 2">
    <name type="scientific">Novosphingobium capsulatum</name>
    <dbReference type="NCBI Taxonomy" id="13688"/>
    <lineage>
        <taxon>Bacteria</taxon>
        <taxon>Pseudomonadati</taxon>
        <taxon>Pseudomonadota</taxon>
        <taxon>Alphaproteobacteria</taxon>
        <taxon>Sphingomonadales</taxon>
        <taxon>Sphingomonadaceae</taxon>
        <taxon>Novosphingobium</taxon>
    </lineage>
</organism>
<name>A0ABU1MK85_9SPHN</name>
<dbReference type="Gene3D" id="3.40.50.150">
    <property type="entry name" value="Vaccinia Virus protein VP39"/>
    <property type="match status" value="1"/>
</dbReference>
<gene>
    <name evidence="1" type="ORF">J2792_001625</name>
</gene>
<dbReference type="EMBL" id="JAVDRD010000003">
    <property type="protein sequence ID" value="MDR6510759.1"/>
    <property type="molecule type" value="Genomic_DNA"/>
</dbReference>
<dbReference type="GO" id="GO:0032259">
    <property type="term" value="P:methylation"/>
    <property type="evidence" value="ECO:0007669"/>
    <property type="project" value="UniProtKB-KW"/>
</dbReference>
<dbReference type="RefSeq" id="WP_107716393.1">
    <property type="nucleotide sequence ID" value="NZ_JAVDRD010000003.1"/>
</dbReference>
<evidence type="ECO:0000313" key="2">
    <source>
        <dbReference type="Proteomes" id="UP001184150"/>
    </source>
</evidence>
<proteinExistence type="predicted"/>
<evidence type="ECO:0000313" key="1">
    <source>
        <dbReference type="EMBL" id="MDR6510759.1"/>
    </source>
</evidence>
<keyword evidence="1" id="KW-0808">Transferase</keyword>
<keyword evidence="1" id="KW-0489">Methyltransferase</keyword>